<evidence type="ECO:0000256" key="1">
    <source>
        <dbReference type="ARBA" id="ARBA00010466"/>
    </source>
</evidence>
<dbReference type="SUPFAM" id="SSF46785">
    <property type="entry name" value="Winged helix' DNA-binding domain"/>
    <property type="match status" value="1"/>
</dbReference>
<evidence type="ECO:0000313" key="8">
    <source>
        <dbReference type="Proteomes" id="UP000633619"/>
    </source>
</evidence>
<comment type="caution">
    <text evidence="7">The sequence shown here is derived from an EMBL/GenBank/DDBJ whole genome shotgun (WGS) entry which is preliminary data.</text>
</comment>
<gene>
    <name evidence="7" type="ORF">I8U20_07150</name>
</gene>
<sequence length="340" mass="37839">MKNLLNLQKQLLPDLLRVMHKRYEILRHIQLMQPVGRRSLSGVLDFTERVLRAEVDFLRTQDLVAVDSSGMRLTESGADLLSEMEPMMKELFGLNQLERDLESCLNLKKVIIVPGDSDRSDWVKKEMGRACARFLRKIAEPDQVIAVSGGSTMLAVAEMMIPSSAFKSTMFVPARGGVGEAVELEANYIASLMAKKTKGHYRMMHVPDQVSDEAYQTLLREPHIQEVLESLKRAHIVIHGIGNAMTMAVRRKSSQAILDKLQREQAVGESFGYYFNRNGEIVYRVQSLGLKLDDLANAKNIIAVAGGSSKAEAIRAISTKVSRDILITDEGAAKAILSLE</sequence>
<keyword evidence="8" id="KW-1185">Reference proteome</keyword>
<evidence type="ECO:0000256" key="4">
    <source>
        <dbReference type="ARBA" id="ARBA00023163"/>
    </source>
</evidence>
<name>A0A8I1DEM7_THEIN</name>
<dbReference type="GO" id="GO:0003677">
    <property type="term" value="F:DNA binding"/>
    <property type="evidence" value="ECO:0007669"/>
    <property type="project" value="UniProtKB-KW"/>
</dbReference>
<dbReference type="Pfam" id="PF21715">
    <property type="entry name" value="CggR_N"/>
    <property type="match status" value="1"/>
</dbReference>
<evidence type="ECO:0000259" key="5">
    <source>
        <dbReference type="Pfam" id="PF04198"/>
    </source>
</evidence>
<dbReference type="InterPro" id="IPR048715">
    <property type="entry name" value="CggR_N"/>
</dbReference>
<dbReference type="InterPro" id="IPR051054">
    <property type="entry name" value="SorC_transcr_regulators"/>
</dbReference>
<dbReference type="Gene3D" id="3.40.50.1360">
    <property type="match status" value="1"/>
</dbReference>
<dbReference type="EMBL" id="JAECVW010000003">
    <property type="protein sequence ID" value="MBH8595107.1"/>
    <property type="molecule type" value="Genomic_DNA"/>
</dbReference>
<keyword evidence="3" id="KW-0238">DNA-binding</keyword>
<dbReference type="AlphaFoldDB" id="A0A8I1DEM7"/>
<dbReference type="GO" id="GO:0030246">
    <property type="term" value="F:carbohydrate binding"/>
    <property type="evidence" value="ECO:0007669"/>
    <property type="project" value="InterPro"/>
</dbReference>
<dbReference type="Gene3D" id="1.10.10.10">
    <property type="entry name" value="Winged helix-like DNA-binding domain superfamily/Winged helix DNA-binding domain"/>
    <property type="match status" value="1"/>
</dbReference>
<dbReference type="SUPFAM" id="SSF100950">
    <property type="entry name" value="NagB/RpiA/CoA transferase-like"/>
    <property type="match status" value="1"/>
</dbReference>
<dbReference type="InterPro" id="IPR036390">
    <property type="entry name" value="WH_DNA-bd_sf"/>
</dbReference>
<dbReference type="PANTHER" id="PTHR34294">
    <property type="entry name" value="TRANSCRIPTIONAL REGULATOR-RELATED"/>
    <property type="match status" value="1"/>
</dbReference>
<dbReference type="InterPro" id="IPR037171">
    <property type="entry name" value="NagB/RpiA_transferase-like"/>
</dbReference>
<organism evidence="7 8">
    <name type="scientific">Thermoactinomyces intermedius</name>
    <dbReference type="NCBI Taxonomy" id="2024"/>
    <lineage>
        <taxon>Bacteria</taxon>
        <taxon>Bacillati</taxon>
        <taxon>Bacillota</taxon>
        <taxon>Bacilli</taxon>
        <taxon>Bacillales</taxon>
        <taxon>Thermoactinomycetaceae</taxon>
        <taxon>Thermoactinomyces</taxon>
    </lineage>
</organism>
<dbReference type="Pfam" id="PF04198">
    <property type="entry name" value="Sugar-bind"/>
    <property type="match status" value="1"/>
</dbReference>
<dbReference type="InterPro" id="IPR007324">
    <property type="entry name" value="Sugar-bd_dom_put"/>
</dbReference>
<dbReference type="PANTHER" id="PTHR34294:SF5">
    <property type="entry name" value="CENTRAL GLYCOLYTIC GENES REGULATOR"/>
    <property type="match status" value="1"/>
</dbReference>
<comment type="similarity">
    <text evidence="1">Belongs to the SorC transcriptional regulatory family.</text>
</comment>
<keyword evidence="4" id="KW-0804">Transcription</keyword>
<accession>A0A8I1DEM7</accession>
<dbReference type="Proteomes" id="UP000633619">
    <property type="component" value="Unassembled WGS sequence"/>
</dbReference>
<evidence type="ECO:0000313" key="7">
    <source>
        <dbReference type="EMBL" id="MBH8595107.1"/>
    </source>
</evidence>
<dbReference type="InterPro" id="IPR036388">
    <property type="entry name" value="WH-like_DNA-bd_sf"/>
</dbReference>
<evidence type="ECO:0000256" key="3">
    <source>
        <dbReference type="ARBA" id="ARBA00023125"/>
    </source>
</evidence>
<feature type="domain" description="CggR N-terminal DNA binding" evidence="6">
    <location>
        <begin position="18"/>
        <end position="88"/>
    </location>
</feature>
<keyword evidence="2" id="KW-0805">Transcription regulation</keyword>
<evidence type="ECO:0000256" key="2">
    <source>
        <dbReference type="ARBA" id="ARBA00023015"/>
    </source>
</evidence>
<proteinExistence type="inferred from homology"/>
<protein>
    <recommendedName>
        <fullName evidence="9">Central glycolytic genes regulator</fullName>
    </recommendedName>
</protein>
<feature type="domain" description="Sugar-binding" evidence="5">
    <location>
        <begin position="90"/>
        <end position="338"/>
    </location>
</feature>
<evidence type="ECO:0008006" key="9">
    <source>
        <dbReference type="Google" id="ProtNLM"/>
    </source>
</evidence>
<dbReference type="RefSeq" id="WP_181731421.1">
    <property type="nucleotide sequence ID" value="NZ_JACEIR010000002.1"/>
</dbReference>
<reference evidence="7 8" key="1">
    <citation type="submission" date="2020-12" db="EMBL/GenBank/DDBJ databases">
        <title>WGS of Thermoactinomyces spp.</title>
        <authorList>
            <person name="Cheng K."/>
        </authorList>
    </citation>
    <scope>NUCLEOTIDE SEQUENCE [LARGE SCALE GENOMIC DNA]</scope>
    <source>
        <strain evidence="8">CICC 10671\DSM 43846</strain>
    </source>
</reference>
<evidence type="ECO:0000259" key="6">
    <source>
        <dbReference type="Pfam" id="PF21715"/>
    </source>
</evidence>